<dbReference type="InterPro" id="IPR002659">
    <property type="entry name" value="Glyco_trans_31"/>
</dbReference>
<evidence type="ECO:0000256" key="10">
    <source>
        <dbReference type="RuleBase" id="RU363063"/>
    </source>
</evidence>
<evidence type="ECO:0000256" key="8">
    <source>
        <dbReference type="ARBA" id="ARBA00023034"/>
    </source>
</evidence>
<dbReference type="Gene3D" id="3.90.550.50">
    <property type="match status" value="1"/>
</dbReference>
<evidence type="ECO:0000256" key="7">
    <source>
        <dbReference type="ARBA" id="ARBA00022989"/>
    </source>
</evidence>
<feature type="transmembrane region" description="Helical" evidence="10">
    <location>
        <begin position="50"/>
        <end position="71"/>
    </location>
</feature>
<accession>A0ABM0GQ59</accession>
<dbReference type="Pfam" id="PF01762">
    <property type="entry name" value="Galactosyl_T"/>
    <property type="match status" value="1"/>
</dbReference>
<dbReference type="PANTHER" id="PTHR11214">
    <property type="entry name" value="BETA-1,3-N-ACETYLGLUCOSAMINYLTRANSFERASE"/>
    <property type="match status" value="1"/>
</dbReference>
<evidence type="ECO:0000256" key="6">
    <source>
        <dbReference type="ARBA" id="ARBA00022968"/>
    </source>
</evidence>
<evidence type="ECO:0000256" key="2">
    <source>
        <dbReference type="ARBA" id="ARBA00008661"/>
    </source>
</evidence>
<evidence type="ECO:0000256" key="9">
    <source>
        <dbReference type="ARBA" id="ARBA00023136"/>
    </source>
</evidence>
<keyword evidence="9 10" id="KW-0472">Membrane</keyword>
<evidence type="ECO:0000313" key="11">
    <source>
        <dbReference type="Proteomes" id="UP000694865"/>
    </source>
</evidence>
<keyword evidence="5 10" id="KW-0812">Transmembrane</keyword>
<evidence type="ECO:0000256" key="4">
    <source>
        <dbReference type="ARBA" id="ARBA00022679"/>
    </source>
</evidence>
<dbReference type="PANTHER" id="PTHR11214:SF314">
    <property type="entry name" value="HEXOSYLTRANSFERASE"/>
    <property type="match status" value="1"/>
</dbReference>
<dbReference type="RefSeq" id="XP_002734882.1">
    <property type="nucleotide sequence ID" value="XM_002734836.1"/>
</dbReference>
<keyword evidence="4" id="KW-0808">Transferase</keyword>
<keyword evidence="8 10" id="KW-0333">Golgi apparatus</keyword>
<reference evidence="12" key="1">
    <citation type="submission" date="2025-08" db="UniProtKB">
        <authorList>
            <consortium name="RefSeq"/>
        </authorList>
    </citation>
    <scope>IDENTIFICATION</scope>
    <source>
        <tissue evidence="12">Testes</tissue>
    </source>
</reference>
<gene>
    <name evidence="12" type="primary">LOC100377520</name>
</gene>
<keyword evidence="3 10" id="KW-0328">Glycosyltransferase</keyword>
<keyword evidence="7 10" id="KW-1133">Transmembrane helix</keyword>
<evidence type="ECO:0000256" key="5">
    <source>
        <dbReference type="ARBA" id="ARBA00022692"/>
    </source>
</evidence>
<evidence type="ECO:0000256" key="1">
    <source>
        <dbReference type="ARBA" id="ARBA00004323"/>
    </source>
</evidence>
<dbReference type="GeneID" id="100377520"/>
<comment type="subcellular location">
    <subcellularLocation>
        <location evidence="1 10">Golgi apparatus membrane</location>
        <topology evidence="1 10">Single-pass type II membrane protein</topology>
    </subcellularLocation>
</comment>
<name>A0ABM0GQ59_SACKO</name>
<proteinExistence type="inferred from homology"/>
<dbReference type="Proteomes" id="UP000694865">
    <property type="component" value="Unplaced"/>
</dbReference>
<sequence length="413" mass="47688">MRLGSFEVETRRFVRVLQGKMPHIGRKYRYTKIIFVQNKKKMVFGTIAKYSLALVLICIFCVMNTLVVLLYQAGAGAFDGGRPRGSHIAGFRFADPFGMHLINIGQYGIASVISPDEIEGDNPHPFLLPLNHPERCRHVANKSGSNDVFLLILVASAPRHYTRRMAIRKTWGQPQRLGQYHNRNVITLFLLGKPKNSSIQMALQQEDRIYRDIIEEDFMDSYKNLTLKTIMGLKWAYYYCQEAKYIMKTDDDMLVNTRTIVSYLEVAETTELMVGWMFKNPKVVRDPNSKWFVPLEQYPYALYPPYCVGTGYVMSADVAFNVYMTSLKTTFFWLEDVYVGMCLLKLGIKPRMHELFDMRNVPYDYCTYRTFMTVHEVSTTSLYKMWDDMSLNKNETCAAKGNRTKVTASSIGQ</sequence>
<keyword evidence="6 10" id="KW-0735">Signal-anchor</keyword>
<keyword evidence="11" id="KW-1185">Reference proteome</keyword>
<dbReference type="EC" id="2.4.1.-" evidence="10"/>
<comment type="similarity">
    <text evidence="2 10">Belongs to the glycosyltransferase 31 family.</text>
</comment>
<evidence type="ECO:0000256" key="3">
    <source>
        <dbReference type="ARBA" id="ARBA00022676"/>
    </source>
</evidence>
<organism evidence="11 12">
    <name type="scientific">Saccoglossus kowalevskii</name>
    <name type="common">Acorn worm</name>
    <dbReference type="NCBI Taxonomy" id="10224"/>
    <lineage>
        <taxon>Eukaryota</taxon>
        <taxon>Metazoa</taxon>
        <taxon>Hemichordata</taxon>
        <taxon>Enteropneusta</taxon>
        <taxon>Harrimaniidae</taxon>
        <taxon>Saccoglossus</taxon>
    </lineage>
</organism>
<protein>
    <recommendedName>
        <fullName evidence="10">Hexosyltransferase</fullName>
        <ecNumber evidence="10">2.4.1.-</ecNumber>
    </recommendedName>
</protein>
<evidence type="ECO:0000313" key="12">
    <source>
        <dbReference type="RefSeq" id="XP_002734882.1"/>
    </source>
</evidence>